<feature type="region of interest" description="Disordered" evidence="2">
    <location>
        <begin position="565"/>
        <end position="609"/>
    </location>
</feature>
<organism evidence="3 4">
    <name type="scientific">Coccomyxa subellipsoidea (strain C-169)</name>
    <name type="common">Green microalga</name>
    <dbReference type="NCBI Taxonomy" id="574566"/>
    <lineage>
        <taxon>Eukaryota</taxon>
        <taxon>Viridiplantae</taxon>
        <taxon>Chlorophyta</taxon>
        <taxon>core chlorophytes</taxon>
        <taxon>Trebouxiophyceae</taxon>
        <taxon>Trebouxiophyceae incertae sedis</taxon>
        <taxon>Coccomyxaceae</taxon>
        <taxon>Coccomyxa</taxon>
        <taxon>Coccomyxa subellipsoidea</taxon>
    </lineage>
</organism>
<feature type="region of interest" description="Disordered" evidence="2">
    <location>
        <begin position="910"/>
        <end position="946"/>
    </location>
</feature>
<dbReference type="KEGG" id="csl:COCSUDRAFT_68388"/>
<feature type="region of interest" description="Disordered" evidence="2">
    <location>
        <begin position="1542"/>
        <end position="1585"/>
    </location>
</feature>
<feature type="region of interest" description="Disordered" evidence="2">
    <location>
        <begin position="1"/>
        <end position="74"/>
    </location>
</feature>
<proteinExistence type="predicted"/>
<evidence type="ECO:0000256" key="1">
    <source>
        <dbReference type="SAM" id="Coils"/>
    </source>
</evidence>
<evidence type="ECO:0000256" key="2">
    <source>
        <dbReference type="SAM" id="MobiDB-lite"/>
    </source>
</evidence>
<name>I0YIE6_COCSC</name>
<keyword evidence="4" id="KW-1185">Reference proteome</keyword>
<feature type="compositionally biased region" description="Pro residues" evidence="2">
    <location>
        <begin position="598"/>
        <end position="609"/>
    </location>
</feature>
<feature type="coiled-coil region" evidence="1">
    <location>
        <begin position="1334"/>
        <end position="1361"/>
    </location>
</feature>
<evidence type="ECO:0000313" key="3">
    <source>
        <dbReference type="EMBL" id="EIE18165.1"/>
    </source>
</evidence>
<feature type="region of interest" description="Disordered" evidence="2">
    <location>
        <begin position="1075"/>
        <end position="1115"/>
    </location>
</feature>
<accession>I0YIE6</accession>
<evidence type="ECO:0000313" key="4">
    <source>
        <dbReference type="Proteomes" id="UP000007264"/>
    </source>
</evidence>
<feature type="region of interest" description="Disordered" evidence="2">
    <location>
        <begin position="152"/>
        <end position="257"/>
    </location>
</feature>
<gene>
    <name evidence="3" type="ORF">COCSUDRAFT_68388</name>
</gene>
<dbReference type="RefSeq" id="XP_005642709.1">
    <property type="nucleotide sequence ID" value="XM_005642652.1"/>
</dbReference>
<feature type="compositionally biased region" description="Acidic residues" evidence="2">
    <location>
        <begin position="1238"/>
        <end position="1251"/>
    </location>
</feature>
<keyword evidence="1" id="KW-0175">Coiled coil</keyword>
<reference evidence="3 4" key="1">
    <citation type="journal article" date="2012" name="Genome Biol.">
        <title>The genome of the polar eukaryotic microalga coccomyxa subellipsoidea reveals traits of cold adaptation.</title>
        <authorList>
            <person name="Blanc G."/>
            <person name="Agarkova I."/>
            <person name="Grimwood J."/>
            <person name="Kuo A."/>
            <person name="Brueggeman A."/>
            <person name="Dunigan D."/>
            <person name="Gurnon J."/>
            <person name="Ladunga I."/>
            <person name="Lindquist E."/>
            <person name="Lucas S."/>
            <person name="Pangilinan J."/>
            <person name="Proschold T."/>
            <person name="Salamov A."/>
            <person name="Schmutz J."/>
            <person name="Weeks D."/>
            <person name="Yamada T."/>
            <person name="Claverie J.M."/>
            <person name="Grigoriev I."/>
            <person name="Van Etten J."/>
            <person name="Lomsadze A."/>
            <person name="Borodovsky M."/>
        </authorList>
    </citation>
    <scope>NUCLEOTIDE SEQUENCE [LARGE SCALE GENOMIC DNA]</scope>
    <source>
        <strain evidence="3 4">C-169</strain>
    </source>
</reference>
<dbReference type="GeneID" id="17036121"/>
<dbReference type="Proteomes" id="UP000007264">
    <property type="component" value="Unassembled WGS sequence"/>
</dbReference>
<comment type="caution">
    <text evidence="3">The sequence shown here is derived from an EMBL/GenBank/DDBJ whole genome shotgun (WGS) entry which is preliminary data.</text>
</comment>
<feature type="region of interest" description="Disordered" evidence="2">
    <location>
        <begin position="1671"/>
        <end position="1692"/>
    </location>
</feature>
<feature type="compositionally biased region" description="Polar residues" evidence="2">
    <location>
        <begin position="59"/>
        <end position="69"/>
    </location>
</feature>
<protein>
    <submittedName>
        <fullName evidence="3">Uncharacterized protein</fullName>
    </submittedName>
</protein>
<sequence length="1692" mass="177989">MADAGEAVPNSSNRPLIPRQLEAQDVEGIVDGPGAAAAGAEARAPDASGPPTPPGAQLVQPQLPTSGSDSFAGVSASQLAGREWKQKDIAAGKQLAATGAALHQCGDRAQPSLSAAARAAQELAAYTETSAAEAAKRLAACARAQVQAAADNVTKASDAENDAAAQPEDRPAMPSGLPSNGMNGGLPRRSQARESPQPSSALARGGGGGANAARMATGNTGPSAAAAAAVEVKGGASEAPRDSGRAQPAATGEPSVPPQQVAVITRLQLAVAAVLLAMRQAGLAARAEGRGPQNKFQEPGPAWPVEGAVACKLGSDFPTYSGIPQNCPIMSHSLTLLIASAAVRFTLRVRKAAVAMALEDAKVHAQTARLLVALKPAEKPPPPGFKQHWQLCALPEEGYVVRKAYAATCPRRGTCLLVHQAELAEYLARHKCRPQWAGLRQRPLETESQYSARLGASGVTFRKTRLDPQPLNPIFDTIRGEREGRDTVAVVLSSYDSEAGAAHWPILRPAWGPGARVVILPDLVGPPAAEAAPAAAAAPAAGAPEAEAPAVATMPAAEPIAAQLARAEPAADAVSDGVPGRPRDKRKGPAPRRAIRPQPAPPPPPPPVLPPGFHYFPRWHPKVQPSGRRWMFIFLAAECKQHGLDEVLLDSKSVADFVAAHSSCMPGCAHLARGEGESGEAYQERLSGLGLRISSAAARPGQSAVDAVQSMIPMSDDEAEAVLRDYRGGCLTDGGCCPALDSYLRCRDDWLDWNNIDAVDVESGSDGDDDSPADGITLIRRPPTGFSNRMGVVRKENGPWVQMQFEVKCQMHRAGKMLVRPRQARRFLADHGLCRPEWTSLMQRTHETDREHTQRLAKSGLHFQQTKQVCYMSLVDMTVHMLPFTDRAAAEEILLESGFIAKDMNVRVGPEPSSRVAAGTDNDSGTEGNGTAAAQPATPGIAGGQAGQRLPDGFSVRLSKEDRAGPAAFNLRIYFHAQCSAHGVDVSLRRYKDIARFLRRHAGCRPEWQALAQKAEEDDLDFAERMKTAGLRFKSRVMHGHDSLREMVLELLDVSADEAGAIVAASNLAGCRRHSAGADASPAAGRQEEREDSAPLEDGACAHPLQPLPTGMTREGRIKETPEGRYKVMVQLRLDCAFDYASRVLRGYSELRNFLDTHALCMPEWLHLGRQKRDTDETFTQRLKDAGISFPKIVLPSLEAAQEWLEGALQVSAQGAASLVSHARQGGEDVPDQTPEAAEPEEDDDDMDVDIVGEGPQRRLRAEPAAGAVPATAARFPAALKKIMKEVAGPCNPTPRQAAAFQVAVSDSAAQSADVLLARVEMLEGDVKTLRGSLKQSNAVNKKLEDIIKKQAEQIAMLEAEKGALLQGHAAATPAPATDNAAAGEAAGPSAPPRARAVKPAPARAAAAAAQLRAPALTRAGQPGNAPAQVPATAANRGCGSRAGVVLSAAIARARKAQPAGVRGNGGQRDAQGRWVQGRLSAAGTKRGFQRELSFLGGGAAAADEMLTPRSAALRTQPRFDPTPMTLQQQKAMQEASRRAAVAAQAPSATPARPGSATRRAAAAPLSLQPTTKRVRTDAPGERASPCPIVKKAKLAAVPLSAAAAAGNQRAGAAGRPGAAVASGLRPPQPDAHRLLGVVSSVRAVAADPETPISHHAIGDLLRFRAAITKEERQHSAADHREERQQPDLECG</sequence>
<feature type="region of interest" description="Disordered" evidence="2">
    <location>
        <begin position="1369"/>
        <end position="1412"/>
    </location>
</feature>
<feature type="compositionally biased region" description="Low complexity" evidence="2">
    <location>
        <begin position="1542"/>
        <end position="1554"/>
    </location>
</feature>
<feature type="region of interest" description="Disordered" evidence="2">
    <location>
        <begin position="1220"/>
        <end position="1251"/>
    </location>
</feature>
<feature type="compositionally biased region" description="Low complexity" evidence="2">
    <location>
        <begin position="211"/>
        <end position="238"/>
    </location>
</feature>
<feature type="compositionally biased region" description="Low complexity" evidence="2">
    <location>
        <begin position="1370"/>
        <end position="1412"/>
    </location>
</feature>
<feature type="compositionally biased region" description="Basic residues" evidence="2">
    <location>
        <begin position="583"/>
        <end position="595"/>
    </location>
</feature>
<feature type="compositionally biased region" description="Low complexity" evidence="2">
    <location>
        <begin position="32"/>
        <end position="47"/>
    </location>
</feature>
<dbReference type="EMBL" id="AGSI01000026">
    <property type="protein sequence ID" value="EIE18165.1"/>
    <property type="molecule type" value="Genomic_DNA"/>
</dbReference>